<reference evidence="2" key="1">
    <citation type="submission" date="2021-12" db="EMBL/GenBank/DDBJ databases">
        <authorList>
            <person name="King R."/>
        </authorList>
    </citation>
    <scope>NUCLEOTIDE SEQUENCE</scope>
</reference>
<feature type="region of interest" description="Disordered" evidence="1">
    <location>
        <begin position="78"/>
        <end position="136"/>
    </location>
</feature>
<dbReference type="OrthoDB" id="247006at2759"/>
<evidence type="ECO:0008006" key="4">
    <source>
        <dbReference type="Google" id="ProtNLM"/>
    </source>
</evidence>
<dbReference type="Gene3D" id="1.25.10.10">
    <property type="entry name" value="Leucine-rich Repeat Variant"/>
    <property type="match status" value="2"/>
</dbReference>
<dbReference type="PANTHER" id="PTHR21356:SF1">
    <property type="entry name" value="ARMADILLO REPEAT-CONTAINING PROTEIN 2"/>
    <property type="match status" value="1"/>
</dbReference>
<feature type="region of interest" description="Disordered" evidence="1">
    <location>
        <begin position="171"/>
        <end position="210"/>
    </location>
</feature>
<evidence type="ECO:0000313" key="2">
    <source>
        <dbReference type="EMBL" id="CAH0557514.1"/>
    </source>
</evidence>
<dbReference type="InterPro" id="IPR011989">
    <property type="entry name" value="ARM-like"/>
</dbReference>
<dbReference type="AlphaFoldDB" id="A0A9P0FJX3"/>
<dbReference type="EMBL" id="OV121136">
    <property type="protein sequence ID" value="CAH0557514.1"/>
    <property type="molecule type" value="Genomic_DNA"/>
</dbReference>
<accession>A0A9P0FJX3</accession>
<organism evidence="2 3">
    <name type="scientific">Brassicogethes aeneus</name>
    <name type="common">Rape pollen beetle</name>
    <name type="synonym">Meligethes aeneus</name>
    <dbReference type="NCBI Taxonomy" id="1431903"/>
    <lineage>
        <taxon>Eukaryota</taxon>
        <taxon>Metazoa</taxon>
        <taxon>Ecdysozoa</taxon>
        <taxon>Arthropoda</taxon>
        <taxon>Hexapoda</taxon>
        <taxon>Insecta</taxon>
        <taxon>Pterygota</taxon>
        <taxon>Neoptera</taxon>
        <taxon>Endopterygota</taxon>
        <taxon>Coleoptera</taxon>
        <taxon>Polyphaga</taxon>
        <taxon>Cucujiformia</taxon>
        <taxon>Nitidulidae</taxon>
        <taxon>Meligethinae</taxon>
        <taxon>Brassicogethes</taxon>
    </lineage>
</organism>
<feature type="compositionally biased region" description="Basic and acidic residues" evidence="1">
    <location>
        <begin position="200"/>
        <end position="210"/>
    </location>
</feature>
<keyword evidence="3" id="KW-1185">Reference proteome</keyword>
<evidence type="ECO:0000313" key="3">
    <source>
        <dbReference type="Proteomes" id="UP001154078"/>
    </source>
</evidence>
<evidence type="ECO:0000256" key="1">
    <source>
        <dbReference type="SAM" id="MobiDB-lite"/>
    </source>
</evidence>
<proteinExistence type="predicted"/>
<feature type="compositionally biased region" description="Low complexity" evidence="1">
    <location>
        <begin position="103"/>
        <end position="122"/>
    </location>
</feature>
<dbReference type="GO" id="GO:0044782">
    <property type="term" value="P:cilium organization"/>
    <property type="evidence" value="ECO:0007669"/>
    <property type="project" value="TreeGrafter"/>
</dbReference>
<feature type="compositionally biased region" description="Polar residues" evidence="1">
    <location>
        <begin position="82"/>
        <end position="97"/>
    </location>
</feature>
<dbReference type="SUPFAM" id="SSF48371">
    <property type="entry name" value="ARM repeat"/>
    <property type="match status" value="1"/>
</dbReference>
<protein>
    <recommendedName>
        <fullName evidence="4">Armadillo repeat-containing protein 2</fullName>
    </recommendedName>
</protein>
<dbReference type="Proteomes" id="UP001154078">
    <property type="component" value="Chromosome 5"/>
</dbReference>
<dbReference type="InterPro" id="IPR038905">
    <property type="entry name" value="ARMC2"/>
</dbReference>
<sequence length="871" mass="99195">MDIKKKGMKQAGINKISLPFYEPPPRKTSAEIINEARLAIKESQMVENTFAPTTIKPLQTQRPFTPRDKERLLFGKKVKTNRPPSSFSLRYLQNETDLPTTPPETSLLSPSSLKSQTQKPPSYQAPTTRHHRSSSLSEINESIFNIGVKESLHTVKLPSLESKPLTKRKLFKKSNTSLDNLPEENERVSDSRNAFSSPQERTDFGTDLPYERPSKQSISECLLLGPQNLEKLFDNRQIIENSGTLFANTVEAKTRTLDDVLNDINRESSYKYNNDVVIGFLYELYECMEKEKMFDGKISSKLKIQILKTLYKFVESTDERILIAIAKVILALKVTGNNLSGVCKLIFKVSKNDKNDQLFFQHNLLELFLDALGRSSPLDDAEACIYGYGAVKFLTMNPKLLDKITGLGILELMVLHIKIINTAKLDKESIPEQTHHALFQLTGALRNLVSEELIFDNFISSGAINELCRTMEIFSTDLDVIANISRTLSIISTNDCCCDSLVDYKNIYKIFINLFDKYPGNEEIIVRLTYTLGNIVSKIDNTRVKFFQEENSMASLINIWKIYLERTLKNCSIKLDNIDENLPNTEDVMIKTIRVIANLVINPDIGKQVNEKFGNALIEETLKALISNPFKQNEELVLSVLSTLNNLSYYYTSESEVDIFHIKQVDIIDGITEYTKSRNKECVVETMRILGNLSRSNISRSYITECEVFSILINLLDKVDLTLLKTTIGVFVNLMSDNKSRKLFKTSGGVEKLIIVLKNYCERDWVLGTLVCQTLWNYCINIGNLCQLISESEVQELLVILSDFLDEEKLFGISESAPETDLYVTQEYLIWEEFANVATNLLEKIEYFLDTCDQNLEEKPITKDSSTNLSW</sequence>
<dbReference type="InterPro" id="IPR016024">
    <property type="entry name" value="ARM-type_fold"/>
</dbReference>
<gene>
    <name evidence="2" type="ORF">MELIAE_LOCUS8222</name>
</gene>
<dbReference type="PANTHER" id="PTHR21356">
    <property type="entry name" value="ARMADILLO REPEAT CONTAINING 2"/>
    <property type="match status" value="1"/>
</dbReference>
<name>A0A9P0FJX3_BRAAE</name>